<proteinExistence type="predicted"/>
<gene>
    <name evidence="1" type="ORF">TDIB3V08_LOCUS3186</name>
</gene>
<evidence type="ECO:0000313" key="1">
    <source>
        <dbReference type="EMBL" id="CAD7196860.1"/>
    </source>
</evidence>
<reference evidence="1" key="1">
    <citation type="submission" date="2020-11" db="EMBL/GenBank/DDBJ databases">
        <authorList>
            <person name="Tran Van P."/>
        </authorList>
    </citation>
    <scope>NUCLEOTIDE SEQUENCE</scope>
</reference>
<organism evidence="1">
    <name type="scientific">Timema douglasi</name>
    <name type="common">Walking stick</name>
    <dbReference type="NCBI Taxonomy" id="61478"/>
    <lineage>
        <taxon>Eukaryota</taxon>
        <taxon>Metazoa</taxon>
        <taxon>Ecdysozoa</taxon>
        <taxon>Arthropoda</taxon>
        <taxon>Hexapoda</taxon>
        <taxon>Insecta</taxon>
        <taxon>Pterygota</taxon>
        <taxon>Neoptera</taxon>
        <taxon>Polyneoptera</taxon>
        <taxon>Phasmatodea</taxon>
        <taxon>Timematodea</taxon>
        <taxon>Timematoidea</taxon>
        <taxon>Timematidae</taxon>
        <taxon>Timema</taxon>
    </lineage>
</organism>
<accession>A0A7R8VE97</accession>
<dbReference type="AlphaFoldDB" id="A0A7R8VE97"/>
<name>A0A7R8VE97_TIMDO</name>
<dbReference type="EMBL" id="OA565362">
    <property type="protein sequence ID" value="CAD7196860.1"/>
    <property type="molecule type" value="Genomic_DNA"/>
</dbReference>
<protein>
    <submittedName>
        <fullName evidence="1">Uncharacterized protein</fullName>
    </submittedName>
</protein>
<sequence>MLCIPGYMIYIWMKTPGDLAMKSFEFLGGMGLIDIDDVMVPHRVVPIKGDGSYFFYTLSYFMYGTDSLVPQTHMSLHTPNATQCEIRAADEICPYHLMVYRDGKAYDEKNLDVNRETVNKYNEKNPEVHKEAVRKYTEKNPDVTRAAVKRYNEANHDLIRASVSRYANKHPELPGIMSHTPITTFDWTRIVAQLQSGNTRGKKFAVTVHFRKIDASRFWRRFREIQNIEDRPRTSRPRVTIAVQDHYVQISARRRPNSTTRALRNIRHSSSVDSMSSMWQWVFPDVSYLSPVWRLDKTSHPDLCDVIIECDVAILPFYVVTVLRSSSGPARRTVVGYALGTRTFHINEH</sequence>